<keyword evidence="5 6" id="KW-0472">Membrane</keyword>
<gene>
    <name evidence="8" type="primary">stp_10</name>
    <name evidence="8" type="ORF">NRB56_62450</name>
</gene>
<feature type="domain" description="Major facilitator superfamily (MFS) profile" evidence="7">
    <location>
        <begin position="1"/>
        <end position="437"/>
    </location>
</feature>
<feature type="transmembrane region" description="Helical" evidence="6">
    <location>
        <begin position="88"/>
        <end position="113"/>
    </location>
</feature>
<feature type="transmembrane region" description="Helical" evidence="6">
    <location>
        <begin position="410"/>
        <end position="429"/>
    </location>
</feature>
<feature type="transmembrane region" description="Helical" evidence="6">
    <location>
        <begin position="212"/>
        <end position="233"/>
    </location>
</feature>
<protein>
    <submittedName>
        <fullName evidence="8">Multidrug resistance protein Stp</fullName>
    </submittedName>
</protein>
<evidence type="ECO:0000256" key="1">
    <source>
        <dbReference type="ARBA" id="ARBA00004651"/>
    </source>
</evidence>
<accession>A0A7K0DXW8</accession>
<dbReference type="Proteomes" id="UP000431401">
    <property type="component" value="Unassembled WGS sequence"/>
</dbReference>
<dbReference type="Gene3D" id="1.20.1720.10">
    <property type="entry name" value="Multidrug resistance protein D"/>
    <property type="match status" value="1"/>
</dbReference>
<reference evidence="8 9" key="1">
    <citation type="submission" date="2019-10" db="EMBL/GenBank/DDBJ databases">
        <title>Nocardia macrotermitis sp. nov. and Nocardia aurantia sp. nov., isolated from the gut of fungus growing-termite Macrotermes natalensis.</title>
        <authorList>
            <person name="Benndorf R."/>
            <person name="Schwitalla J."/>
            <person name="Martin K."/>
            <person name="De Beer W."/>
            <person name="Kaster A.-K."/>
            <person name="Vollmers J."/>
            <person name="Poulsen M."/>
            <person name="Beemelmanns C."/>
        </authorList>
    </citation>
    <scope>NUCLEOTIDE SEQUENCE [LARGE SCALE GENOMIC DNA]</scope>
    <source>
        <strain evidence="8 9">RB56</strain>
    </source>
</reference>
<feature type="transmembrane region" description="Helical" evidence="6">
    <location>
        <begin position="254"/>
        <end position="275"/>
    </location>
</feature>
<evidence type="ECO:0000256" key="3">
    <source>
        <dbReference type="ARBA" id="ARBA00022692"/>
    </source>
</evidence>
<dbReference type="EMBL" id="WEGI01000014">
    <property type="protein sequence ID" value="MQY30643.1"/>
    <property type="molecule type" value="Genomic_DNA"/>
</dbReference>
<evidence type="ECO:0000256" key="4">
    <source>
        <dbReference type="ARBA" id="ARBA00022989"/>
    </source>
</evidence>
<dbReference type="GO" id="GO:0005886">
    <property type="term" value="C:plasma membrane"/>
    <property type="evidence" value="ECO:0007669"/>
    <property type="project" value="UniProtKB-SubCell"/>
</dbReference>
<dbReference type="SUPFAM" id="SSF103473">
    <property type="entry name" value="MFS general substrate transporter"/>
    <property type="match status" value="1"/>
</dbReference>
<dbReference type="InterPro" id="IPR020846">
    <property type="entry name" value="MFS_dom"/>
</dbReference>
<dbReference type="Gene3D" id="1.20.1250.20">
    <property type="entry name" value="MFS general substrate transporter like domains"/>
    <property type="match status" value="1"/>
</dbReference>
<dbReference type="GO" id="GO:0022857">
    <property type="term" value="F:transmembrane transporter activity"/>
    <property type="evidence" value="ECO:0007669"/>
    <property type="project" value="InterPro"/>
</dbReference>
<feature type="transmembrane region" description="Helical" evidence="6">
    <location>
        <begin position="340"/>
        <end position="366"/>
    </location>
</feature>
<sequence length="455" mass="45501">MCAGMFLVLLDVTIVNVALPGIAHGLHAGVATLQWVVDGYVVAIAGLLLAGGTIGDRIGHRRVLVTGFALFGAASLLCALAPEVSVLIAGRVVQGVGGALLLPSTMAVIVDVFPERTEQAKAIGVWAAFSSLALPVGPLVGGILIDQFGWRPVFWINVPLTAVAIAAALWTVPGRAGDRGGRLDLFGLAGFVTGLSGLVFTVIAAGHGASPTTLVVTGTVTVVALLAAGWSANRSENPILPLDLLRRRTFLSPNAVALTGNLIFNGILFVGTLYLQDVRGLSPTAAGATMLPLAVPLVALAPVAGRCTARWGARGVVSVGCVVGAIGAPMLTGLTRTAGFGWLLAGFTLLGCGAGLITAAVVAAVVQATPPGRSGLATGVSNTARQIGTASGVAIFGAVAGGPTGPHFLAGLHTLAIAAAVALLGALAVTRFGIAAPPRTPDENRPAKTVAAEAN</sequence>
<evidence type="ECO:0000313" key="8">
    <source>
        <dbReference type="EMBL" id="MQY30643.1"/>
    </source>
</evidence>
<evidence type="ECO:0000256" key="5">
    <source>
        <dbReference type="ARBA" id="ARBA00023136"/>
    </source>
</evidence>
<feature type="transmembrane region" description="Helical" evidence="6">
    <location>
        <begin position="7"/>
        <end position="26"/>
    </location>
</feature>
<feature type="transmembrane region" description="Helical" evidence="6">
    <location>
        <begin position="32"/>
        <end position="51"/>
    </location>
</feature>
<feature type="transmembrane region" description="Helical" evidence="6">
    <location>
        <begin position="281"/>
        <end position="303"/>
    </location>
</feature>
<evidence type="ECO:0000313" key="9">
    <source>
        <dbReference type="Proteomes" id="UP000431401"/>
    </source>
</evidence>
<organism evidence="8 9">
    <name type="scientific">Nocardia aurantia</name>
    <dbReference type="NCBI Taxonomy" id="2585199"/>
    <lineage>
        <taxon>Bacteria</taxon>
        <taxon>Bacillati</taxon>
        <taxon>Actinomycetota</taxon>
        <taxon>Actinomycetes</taxon>
        <taxon>Mycobacteriales</taxon>
        <taxon>Nocardiaceae</taxon>
        <taxon>Nocardia</taxon>
    </lineage>
</organism>
<evidence type="ECO:0000256" key="6">
    <source>
        <dbReference type="SAM" id="Phobius"/>
    </source>
</evidence>
<dbReference type="Pfam" id="PF07690">
    <property type="entry name" value="MFS_1"/>
    <property type="match status" value="1"/>
</dbReference>
<dbReference type="AlphaFoldDB" id="A0A7K0DXW8"/>
<keyword evidence="2" id="KW-0813">Transport</keyword>
<dbReference type="InterPro" id="IPR011701">
    <property type="entry name" value="MFS"/>
</dbReference>
<dbReference type="PANTHER" id="PTHR42718:SF9">
    <property type="entry name" value="MAJOR FACILITATOR SUPERFAMILY MULTIDRUG TRANSPORTER MFSC"/>
    <property type="match status" value="1"/>
</dbReference>
<evidence type="ECO:0000256" key="2">
    <source>
        <dbReference type="ARBA" id="ARBA00022448"/>
    </source>
</evidence>
<name>A0A7K0DXW8_9NOCA</name>
<feature type="transmembrane region" description="Helical" evidence="6">
    <location>
        <begin position="315"/>
        <end position="334"/>
    </location>
</feature>
<feature type="transmembrane region" description="Helical" evidence="6">
    <location>
        <begin position="63"/>
        <end position="82"/>
    </location>
</feature>
<dbReference type="InterPro" id="IPR036259">
    <property type="entry name" value="MFS_trans_sf"/>
</dbReference>
<feature type="transmembrane region" description="Helical" evidence="6">
    <location>
        <begin position="387"/>
        <end position="404"/>
    </location>
</feature>
<feature type="transmembrane region" description="Helical" evidence="6">
    <location>
        <begin position="154"/>
        <end position="173"/>
    </location>
</feature>
<proteinExistence type="predicted"/>
<evidence type="ECO:0000259" key="7">
    <source>
        <dbReference type="PROSITE" id="PS50850"/>
    </source>
</evidence>
<keyword evidence="9" id="KW-1185">Reference proteome</keyword>
<dbReference type="PANTHER" id="PTHR42718">
    <property type="entry name" value="MAJOR FACILITATOR SUPERFAMILY MULTIDRUG TRANSPORTER MFSC"/>
    <property type="match status" value="1"/>
</dbReference>
<feature type="transmembrane region" description="Helical" evidence="6">
    <location>
        <begin position="125"/>
        <end position="148"/>
    </location>
</feature>
<comment type="subcellular location">
    <subcellularLocation>
        <location evidence="1">Cell membrane</location>
        <topology evidence="1">Multi-pass membrane protein</topology>
    </subcellularLocation>
</comment>
<keyword evidence="3 6" id="KW-0812">Transmembrane</keyword>
<comment type="caution">
    <text evidence="8">The sequence shown here is derived from an EMBL/GenBank/DDBJ whole genome shotgun (WGS) entry which is preliminary data.</text>
</comment>
<keyword evidence="4 6" id="KW-1133">Transmembrane helix</keyword>
<feature type="transmembrane region" description="Helical" evidence="6">
    <location>
        <begin position="185"/>
        <end position="206"/>
    </location>
</feature>
<dbReference type="PROSITE" id="PS50850">
    <property type="entry name" value="MFS"/>
    <property type="match status" value="1"/>
</dbReference>
<dbReference type="CDD" id="cd17321">
    <property type="entry name" value="MFS_MMR_MDR_like"/>
    <property type="match status" value="1"/>
</dbReference>